<accession>A0A371AQL2</accession>
<dbReference type="Gene3D" id="3.30.420.40">
    <property type="match status" value="2"/>
</dbReference>
<protein>
    <recommendedName>
        <fullName evidence="4">Pilus assembly protein PilM</fullName>
    </recommendedName>
</protein>
<dbReference type="OrthoDB" id="92589at2"/>
<dbReference type="Proteomes" id="UP000255036">
    <property type="component" value="Unassembled WGS sequence"/>
</dbReference>
<dbReference type="AlphaFoldDB" id="A0A371AQL2"/>
<feature type="transmembrane region" description="Helical" evidence="1">
    <location>
        <begin position="398"/>
        <end position="417"/>
    </location>
</feature>
<dbReference type="EMBL" id="QRCT01000051">
    <property type="protein sequence ID" value="RDU21848.1"/>
    <property type="molecule type" value="Genomic_DNA"/>
</dbReference>
<keyword evidence="1" id="KW-0472">Membrane</keyword>
<gene>
    <name evidence="2" type="ORF">DWV06_17855</name>
</gene>
<evidence type="ECO:0008006" key="4">
    <source>
        <dbReference type="Google" id="ProtNLM"/>
    </source>
</evidence>
<dbReference type="PANTHER" id="PTHR32432">
    <property type="entry name" value="CELL DIVISION PROTEIN FTSA-RELATED"/>
    <property type="match status" value="1"/>
</dbReference>
<proteinExistence type="predicted"/>
<dbReference type="Gene3D" id="3.30.1490.300">
    <property type="match status" value="1"/>
</dbReference>
<keyword evidence="3" id="KW-1185">Reference proteome</keyword>
<dbReference type="CDD" id="cd24049">
    <property type="entry name" value="ASKHA_NBD_PilM"/>
    <property type="match status" value="1"/>
</dbReference>
<sequence>MASRVLSIEIGYSLTKVVEMDYNIKNPKIYKCFDFETPKGVLEDGVVTPSQEFRDSYVLACEKNEIKTKKVVFNVISSRIANREVTIPAVKSNKIAELLRANASEYFPVDVSKYCLAHNILEELGNKKDGKQYKLSVLAIPEELVFSYYKLAELCGLTVEALDYTGNSVLQAVKGGFETGTHLLVKLEENSSMLTVLNKGNVVLQRSIAYGISTAVNTLRETNAFGQNLTFSDAVTVLRRETCIWSQLGENFDYDYIEGEEPQETVIARGKITDSLNDLIRNIARIIDYHNSRSSEIPIEKISLIGVGADVSGLSRLITNELGIKVNVLKQVQNAVLTKAVQAEREVSISQYIACIGATLKPVEINANSKGAKGKKGGKSSFISKEKAEASQSMKEPIILVMVAVLIAGGLVGYPIIKKLSLQAAKDKLQSQIESLMPVQDTYNNYLSAKADFEELQAMYDSTTNPNENMLSFLEELEDKMPTSINVISFTASEEGVEMTMNVDSKPAAAKVLVQLRTFHSLASVETTELKTVEDETKKKTLEFTVTCLYKINTAAAQTPDNQTPATQN</sequence>
<dbReference type="PANTHER" id="PTHR32432:SF3">
    <property type="entry name" value="ETHANOLAMINE UTILIZATION PROTEIN EUTJ"/>
    <property type="match status" value="1"/>
</dbReference>
<name>A0A371AQL2_9FIRM</name>
<dbReference type="InterPro" id="IPR050696">
    <property type="entry name" value="FtsA/MreB"/>
</dbReference>
<keyword evidence="1" id="KW-0812">Transmembrane</keyword>
<reference evidence="2 3" key="1">
    <citation type="submission" date="2018-07" db="EMBL/GenBank/DDBJ databases">
        <title>Anaerosacharophilus polymeroproducens gen. nov. sp. nov., an anaerobic bacterium isolated from salt field.</title>
        <authorList>
            <person name="Kim W."/>
            <person name="Yang S.-H."/>
            <person name="Oh J."/>
            <person name="Lee J.-H."/>
            <person name="Kwon K.K."/>
        </authorList>
    </citation>
    <scope>NUCLEOTIDE SEQUENCE [LARGE SCALE GENOMIC DNA]</scope>
    <source>
        <strain evidence="2 3">MCWD5</strain>
    </source>
</reference>
<evidence type="ECO:0000313" key="3">
    <source>
        <dbReference type="Proteomes" id="UP000255036"/>
    </source>
</evidence>
<keyword evidence="1" id="KW-1133">Transmembrane helix</keyword>
<organism evidence="2 3">
    <name type="scientific">Anaerosacchariphilus polymeriproducens</name>
    <dbReference type="NCBI Taxonomy" id="1812858"/>
    <lineage>
        <taxon>Bacteria</taxon>
        <taxon>Bacillati</taxon>
        <taxon>Bacillota</taxon>
        <taxon>Clostridia</taxon>
        <taxon>Lachnospirales</taxon>
        <taxon>Lachnospiraceae</taxon>
        <taxon>Anaerosacchariphilus</taxon>
    </lineage>
</organism>
<evidence type="ECO:0000256" key="1">
    <source>
        <dbReference type="SAM" id="Phobius"/>
    </source>
</evidence>
<dbReference type="RefSeq" id="WP_115483580.1">
    <property type="nucleotide sequence ID" value="NZ_QRCT01000051.1"/>
</dbReference>
<evidence type="ECO:0000313" key="2">
    <source>
        <dbReference type="EMBL" id="RDU21848.1"/>
    </source>
</evidence>
<comment type="caution">
    <text evidence="2">The sequence shown here is derived from an EMBL/GenBank/DDBJ whole genome shotgun (WGS) entry which is preliminary data.</text>
</comment>